<organism evidence="1 2">
    <name type="scientific">Sporosarcina newyorkensis 2681</name>
    <dbReference type="NCBI Taxonomy" id="1027292"/>
    <lineage>
        <taxon>Bacteria</taxon>
        <taxon>Bacillati</taxon>
        <taxon>Bacillota</taxon>
        <taxon>Bacilli</taxon>
        <taxon>Bacillales</taxon>
        <taxon>Caryophanaceae</taxon>
        <taxon>Sporosarcina</taxon>
    </lineage>
</organism>
<sequence length="147" mass="17395">MNIGLPARAYSGRLQKSMFKKLSPNIKSSITRSISQSFEQYMSDIGWTEDQYDIEQFYANWREYITTKALWYEKIPDEIKADPQFHKELAQRVEEVLIRILNEPPSEEQIAQIEILQEQLNTHYEYGCKAEALYVQNLLEARAEQRK</sequence>
<dbReference type="HOGENOM" id="CLU_1957405_0_0_9"/>
<dbReference type="Proteomes" id="UP000005316">
    <property type="component" value="Unassembled WGS sequence"/>
</dbReference>
<protein>
    <submittedName>
        <fullName evidence="1">Group-specific protein</fullName>
    </submittedName>
</protein>
<accession>F9DR87</accession>
<dbReference type="STRING" id="759851.SAMN04244570_1383"/>
<dbReference type="eggNOG" id="ENOG5030A90">
    <property type="taxonomic scope" value="Bacteria"/>
</dbReference>
<comment type="caution">
    <text evidence="1">The sequence shown here is derived from an EMBL/GenBank/DDBJ whole genome shotgun (WGS) entry which is preliminary data.</text>
</comment>
<dbReference type="AlphaFoldDB" id="F9DR87"/>
<name>F9DR87_9BACL</name>
<gene>
    <name evidence="1" type="ORF">HMPREF9372_1317</name>
</gene>
<evidence type="ECO:0000313" key="1">
    <source>
        <dbReference type="EMBL" id="EGQ26630.1"/>
    </source>
</evidence>
<evidence type="ECO:0000313" key="2">
    <source>
        <dbReference type="Proteomes" id="UP000005316"/>
    </source>
</evidence>
<reference evidence="1 2" key="1">
    <citation type="submission" date="2011-04" db="EMBL/GenBank/DDBJ databases">
        <authorList>
            <person name="Muzny D."/>
            <person name="Qin X."/>
            <person name="Deng J."/>
            <person name="Jiang H."/>
            <person name="Liu Y."/>
            <person name="Qu J."/>
            <person name="Song X.-Z."/>
            <person name="Zhang L."/>
            <person name="Thornton R."/>
            <person name="Coyle M."/>
            <person name="Francisco L."/>
            <person name="Jackson L."/>
            <person name="Javaid M."/>
            <person name="Korchina V."/>
            <person name="Kovar C."/>
            <person name="Mata R."/>
            <person name="Mathew T."/>
            <person name="Ngo R."/>
            <person name="Nguyen L."/>
            <person name="Nguyen N."/>
            <person name="Okwuonu G."/>
            <person name="Ongeri F."/>
            <person name="Pham C."/>
            <person name="Simmons D."/>
            <person name="Wilczek-Boney K."/>
            <person name="Hale W."/>
            <person name="Jakkamsetti A."/>
            <person name="Pham P."/>
            <person name="Ruth R."/>
            <person name="San Lucas F."/>
            <person name="Warren J."/>
            <person name="Zhang J."/>
            <person name="Zhao Z."/>
            <person name="Zhou C."/>
            <person name="Zhu D."/>
            <person name="Lee S."/>
            <person name="Bess C."/>
            <person name="Blankenburg K."/>
            <person name="Forbes L."/>
            <person name="Fu Q."/>
            <person name="Gubbala S."/>
            <person name="Hirani K."/>
            <person name="Jayaseelan J.C."/>
            <person name="Lara F."/>
            <person name="Munidasa M."/>
            <person name="Palculict T."/>
            <person name="Patil S."/>
            <person name="Pu L.-L."/>
            <person name="Saada N."/>
            <person name="Tang L."/>
            <person name="Weissenberger G."/>
            <person name="Zhu Y."/>
            <person name="Hemphill L."/>
            <person name="Shang Y."/>
            <person name="Youmans B."/>
            <person name="Ayvaz T."/>
            <person name="Ross M."/>
            <person name="Santibanez J."/>
            <person name="Aqrawi P."/>
            <person name="Gross S."/>
            <person name="Joshi V."/>
            <person name="Fowler G."/>
            <person name="Nazareth L."/>
            <person name="Reid J."/>
            <person name="Worley K."/>
            <person name="Petrosino J."/>
            <person name="Highlander S."/>
            <person name="Gibbs R."/>
        </authorList>
    </citation>
    <scope>NUCLEOTIDE SEQUENCE [LARGE SCALE GENOMIC DNA]</scope>
    <source>
        <strain evidence="1 2">2681</strain>
    </source>
</reference>
<proteinExistence type="predicted"/>
<dbReference type="EMBL" id="AFPZ01000036">
    <property type="protein sequence ID" value="EGQ26630.1"/>
    <property type="molecule type" value="Genomic_DNA"/>
</dbReference>